<feature type="non-terminal residue" evidence="2">
    <location>
        <position position="165"/>
    </location>
</feature>
<gene>
    <name evidence="2" type="ORF">KIPB_014907</name>
</gene>
<keyword evidence="1" id="KW-0472">Membrane</keyword>
<name>A0A9K3D9D8_9EUKA</name>
<protein>
    <submittedName>
        <fullName evidence="2">Uncharacterized protein</fullName>
    </submittedName>
</protein>
<proteinExistence type="predicted"/>
<keyword evidence="1" id="KW-1133">Transmembrane helix</keyword>
<evidence type="ECO:0000256" key="1">
    <source>
        <dbReference type="SAM" id="Phobius"/>
    </source>
</evidence>
<accession>A0A9K3D9D8</accession>
<organism evidence="2 3">
    <name type="scientific">Kipferlia bialata</name>
    <dbReference type="NCBI Taxonomy" id="797122"/>
    <lineage>
        <taxon>Eukaryota</taxon>
        <taxon>Metamonada</taxon>
        <taxon>Carpediemonas-like organisms</taxon>
        <taxon>Kipferlia</taxon>
    </lineage>
</organism>
<keyword evidence="1" id="KW-0812">Transmembrane</keyword>
<evidence type="ECO:0000313" key="3">
    <source>
        <dbReference type="Proteomes" id="UP000265618"/>
    </source>
</evidence>
<feature type="transmembrane region" description="Helical" evidence="1">
    <location>
        <begin position="12"/>
        <end position="29"/>
    </location>
</feature>
<keyword evidence="3" id="KW-1185">Reference proteome</keyword>
<reference evidence="2 3" key="1">
    <citation type="journal article" date="2018" name="PLoS ONE">
        <title>The draft genome of Kipferlia bialata reveals reductive genome evolution in fornicate parasites.</title>
        <authorList>
            <person name="Tanifuji G."/>
            <person name="Takabayashi S."/>
            <person name="Kume K."/>
            <person name="Takagi M."/>
            <person name="Nakayama T."/>
            <person name="Kamikawa R."/>
            <person name="Inagaki Y."/>
            <person name="Hashimoto T."/>
        </authorList>
    </citation>
    <scope>NUCLEOTIDE SEQUENCE [LARGE SCALE GENOMIC DNA]</scope>
    <source>
        <strain evidence="2">NY0173</strain>
    </source>
</reference>
<feature type="transmembrane region" description="Helical" evidence="1">
    <location>
        <begin position="83"/>
        <end position="104"/>
    </location>
</feature>
<feature type="transmembrane region" description="Helical" evidence="1">
    <location>
        <begin position="50"/>
        <end position="71"/>
    </location>
</feature>
<dbReference type="Proteomes" id="UP000265618">
    <property type="component" value="Unassembled WGS sequence"/>
</dbReference>
<dbReference type="AlphaFoldDB" id="A0A9K3D9D8"/>
<sequence length="165" mass="18189">YYNVLNTLESLTLVAISAFLVTTILTVYRSSRALARIGCDTGVQSIGSKLMVSAVTLAITLLLSLLFNVLVQVFPGPSIDWFLFTWVAPAFNVVEMVALVVISLRPRRGSGTQRQGARHRHRHRHRVAQGKVVQDIQLNSVRAPVCDMPEVYAGTAMPQAWEDAV</sequence>
<evidence type="ECO:0000313" key="2">
    <source>
        <dbReference type="EMBL" id="GIQ91578.1"/>
    </source>
</evidence>
<comment type="caution">
    <text evidence="2">The sequence shown here is derived from an EMBL/GenBank/DDBJ whole genome shotgun (WGS) entry which is preliminary data.</text>
</comment>
<dbReference type="EMBL" id="BDIP01007975">
    <property type="protein sequence ID" value="GIQ91578.1"/>
    <property type="molecule type" value="Genomic_DNA"/>
</dbReference>